<sequence>MTTQGSSFPAGGRRIIFYLFYDVRGVVDDYIPYKLARLRPFAEDIVVVVNGDLTEESRQRLEAVADDVWQRPNEGFDVGGYQAVLHRFGAERLAEYDEVVLMNYTWFGPVRPFEPIFERMDAAEADFWGITEHDAVDPHPHGLDEPMPLHLQSHWIAVRKRMFTSETWRRYWDEMPLITSYDQSILQHESRFTRHFEEAGFRHIAAFPAADYPSTPHAAFDAALQLIHDGCPVLKRRTFFHDPLYLDREAIIGRWIIDAAEESGYPGGHILQNMAHTAAPKILNTNASMLEILPDVDLGGYDRARPFRVAATVHIFYEDLTDELLDRLAMLPGAYDLYVTTTDETKAAFIRERIAARGDAQVGSSEVRVLPSNRGRDLSAFFIGVRDVVVGGGYDLVVKIHSKKTVQQGAGVGTFFKRQQLDNLLNSPGYAANLFALFQREEHLGIVFPPTVHIGFPTLGGAWFTNKEPTRELFERIGVHIPLDEVSPLGAMGAMWIARPEALKLLTDIEYSYEDYQPETEHGDGSLAHVQERAVAYVAGELGYHTRTVANPEYAAISHTFLEFKLDQLSRPVQGYAIDEARVVREHADTSIRLAQGFRGFVKEWLVRYHPDATQRLIRFRNRLRPRQSRP</sequence>
<organism evidence="1 2">
    <name type="scientific">Pseudolysinimonas yzui</name>
    <dbReference type="NCBI Taxonomy" id="2708254"/>
    <lineage>
        <taxon>Bacteria</taxon>
        <taxon>Bacillati</taxon>
        <taxon>Actinomycetota</taxon>
        <taxon>Actinomycetes</taxon>
        <taxon>Micrococcales</taxon>
        <taxon>Microbacteriaceae</taxon>
        <taxon>Pseudolysinimonas</taxon>
    </lineage>
</organism>
<accession>A0A8J3M0X2</accession>
<evidence type="ECO:0000313" key="1">
    <source>
        <dbReference type="EMBL" id="GHF15477.1"/>
    </source>
</evidence>
<evidence type="ECO:0000313" key="2">
    <source>
        <dbReference type="Proteomes" id="UP000617531"/>
    </source>
</evidence>
<dbReference type="RefSeq" id="WP_191282891.1">
    <property type="nucleotide sequence ID" value="NZ_BNAI01000002.1"/>
</dbReference>
<reference evidence="1" key="2">
    <citation type="submission" date="2020-09" db="EMBL/GenBank/DDBJ databases">
        <authorList>
            <person name="Sun Q."/>
            <person name="Zhou Y."/>
        </authorList>
    </citation>
    <scope>NUCLEOTIDE SEQUENCE</scope>
    <source>
        <strain evidence="1">CGMCC 1.16548</strain>
    </source>
</reference>
<name>A0A8J3M0X2_9MICO</name>
<keyword evidence="2" id="KW-1185">Reference proteome</keyword>
<reference evidence="1" key="1">
    <citation type="journal article" date="2014" name="Int. J. Syst. Evol. Microbiol.">
        <title>Complete genome sequence of Corynebacterium casei LMG S-19264T (=DSM 44701T), isolated from a smear-ripened cheese.</title>
        <authorList>
            <consortium name="US DOE Joint Genome Institute (JGI-PGF)"/>
            <person name="Walter F."/>
            <person name="Albersmeier A."/>
            <person name="Kalinowski J."/>
            <person name="Ruckert C."/>
        </authorList>
    </citation>
    <scope>NUCLEOTIDE SEQUENCE</scope>
    <source>
        <strain evidence="1">CGMCC 1.16548</strain>
    </source>
</reference>
<comment type="caution">
    <text evidence="1">The sequence shown here is derived from an EMBL/GenBank/DDBJ whole genome shotgun (WGS) entry which is preliminary data.</text>
</comment>
<gene>
    <name evidence="1" type="ORF">GCM10011600_15600</name>
</gene>
<dbReference type="AlphaFoldDB" id="A0A8J3M0X2"/>
<dbReference type="InterPro" id="IPR007739">
    <property type="entry name" value="RgpF"/>
</dbReference>
<dbReference type="Proteomes" id="UP000617531">
    <property type="component" value="Unassembled WGS sequence"/>
</dbReference>
<dbReference type="Pfam" id="PF05045">
    <property type="entry name" value="RgpF"/>
    <property type="match status" value="1"/>
</dbReference>
<proteinExistence type="predicted"/>
<dbReference type="EMBL" id="BNAI01000002">
    <property type="protein sequence ID" value="GHF15477.1"/>
    <property type="molecule type" value="Genomic_DNA"/>
</dbReference>
<protein>
    <submittedName>
        <fullName evidence="1">LPS biosynthesis protein</fullName>
    </submittedName>
</protein>